<dbReference type="PANTHER" id="PTHR35279:SF4">
    <property type="entry name" value="GLYCOSYL HYDROLASE FAMILY 32 N-TERMINAL DOMAIN-CONTAINING PROTEIN"/>
    <property type="match status" value="1"/>
</dbReference>
<keyword evidence="1" id="KW-0732">Signal</keyword>
<sequence>MKKHRAAYFLGVVLLFSLSFCSDDVLSPGHQLDYPGVDDVARDEALGVVWEEVSGNPVLEQPDCPQWNCLGATDPWISRGMDRDLLAWFSTGGSAGGPVVGRALVDENLQFQLSPEDGPVLALEDNRWNKHRETVSLYWDEIEQEWVMWYLGYENSFFEDPGFGQMRTSDPEGIVWPRSEEPIYRPAPDGWDHAFITGPTFIETPEGQWRLYFTGAGSTVGVGLLISDDRGKTWTPYPDNPVFERELNSWDQGILEQSVLYVDGQYMMWYSGYEEPLDLMNTPIYIGLALSEDGITWERSPYNPVVGPSAPGHWNDLRVVSPHVIRLDDGSLLMAAHGQGMDDPGRSMGRIGLWKSQIR</sequence>
<gene>
    <name evidence="2" type="ORF">DDZ15_12595</name>
</gene>
<reference evidence="2 3" key="1">
    <citation type="submission" date="2018-05" db="EMBL/GenBank/DDBJ databases">
        <title>Rhodohalobacter halophilus gen. nov., sp. nov., a moderately halophilic member of the family Balneolaceae.</title>
        <authorList>
            <person name="Liu Z.-W."/>
        </authorList>
    </citation>
    <scope>NUCLEOTIDE SEQUENCE [LARGE SCALE GENOMIC DNA]</scope>
    <source>
        <strain evidence="2 3">8A47</strain>
    </source>
</reference>
<dbReference type="PANTHER" id="PTHR35279">
    <property type="match status" value="1"/>
</dbReference>
<dbReference type="InterPro" id="IPR023296">
    <property type="entry name" value="Glyco_hydro_beta-prop_sf"/>
</dbReference>
<evidence type="ECO:0008006" key="4">
    <source>
        <dbReference type="Google" id="ProtNLM"/>
    </source>
</evidence>
<evidence type="ECO:0000313" key="2">
    <source>
        <dbReference type="EMBL" id="PWN06011.1"/>
    </source>
</evidence>
<name>A0A316TQP9_9BACT</name>
<feature type="chain" id="PRO_5016366903" description="Exo-alpha-sialidase" evidence="1">
    <location>
        <begin position="23"/>
        <end position="359"/>
    </location>
</feature>
<dbReference type="OrthoDB" id="2534034at2"/>
<dbReference type="SUPFAM" id="SSF75005">
    <property type="entry name" value="Arabinanase/levansucrase/invertase"/>
    <property type="match status" value="2"/>
</dbReference>
<proteinExistence type="predicted"/>
<accession>A0A316TQP9</accession>
<keyword evidence="3" id="KW-1185">Reference proteome</keyword>
<feature type="signal peptide" evidence="1">
    <location>
        <begin position="1"/>
        <end position="22"/>
    </location>
</feature>
<dbReference type="RefSeq" id="WP_109647453.1">
    <property type="nucleotide sequence ID" value="NZ_QGGB01000008.1"/>
</dbReference>
<protein>
    <recommendedName>
        <fullName evidence="4">Exo-alpha-sialidase</fullName>
    </recommendedName>
</protein>
<dbReference type="AlphaFoldDB" id="A0A316TQP9"/>
<dbReference type="EMBL" id="QGGB01000008">
    <property type="protein sequence ID" value="PWN06011.1"/>
    <property type="molecule type" value="Genomic_DNA"/>
</dbReference>
<comment type="caution">
    <text evidence="2">The sequence shown here is derived from an EMBL/GenBank/DDBJ whole genome shotgun (WGS) entry which is preliminary data.</text>
</comment>
<organism evidence="2 3">
    <name type="scientific">Rhodohalobacter mucosus</name>
    <dbReference type="NCBI Taxonomy" id="2079485"/>
    <lineage>
        <taxon>Bacteria</taxon>
        <taxon>Pseudomonadati</taxon>
        <taxon>Balneolota</taxon>
        <taxon>Balneolia</taxon>
        <taxon>Balneolales</taxon>
        <taxon>Balneolaceae</taxon>
        <taxon>Rhodohalobacter</taxon>
    </lineage>
</organism>
<dbReference type="Gene3D" id="2.115.10.20">
    <property type="entry name" value="Glycosyl hydrolase domain, family 43"/>
    <property type="match status" value="2"/>
</dbReference>
<evidence type="ECO:0000313" key="3">
    <source>
        <dbReference type="Proteomes" id="UP000245533"/>
    </source>
</evidence>
<dbReference type="Proteomes" id="UP000245533">
    <property type="component" value="Unassembled WGS sequence"/>
</dbReference>
<evidence type="ECO:0000256" key="1">
    <source>
        <dbReference type="SAM" id="SignalP"/>
    </source>
</evidence>